<dbReference type="Proteomes" id="UP000314294">
    <property type="component" value="Unassembled WGS sequence"/>
</dbReference>
<feature type="region of interest" description="Disordered" evidence="1">
    <location>
        <begin position="1"/>
        <end position="28"/>
    </location>
</feature>
<keyword evidence="3" id="KW-1185">Reference proteome</keyword>
<feature type="compositionally biased region" description="Polar residues" evidence="1">
    <location>
        <begin position="18"/>
        <end position="28"/>
    </location>
</feature>
<name>A0A4Z2GBN5_9TELE</name>
<dbReference type="AlphaFoldDB" id="A0A4Z2GBN5"/>
<protein>
    <submittedName>
        <fullName evidence="2">Uncharacterized protein</fullName>
    </submittedName>
</protein>
<evidence type="ECO:0000313" key="2">
    <source>
        <dbReference type="EMBL" id="TNN50621.1"/>
    </source>
</evidence>
<comment type="caution">
    <text evidence="2">The sequence shown here is derived from an EMBL/GenBank/DDBJ whole genome shotgun (WGS) entry which is preliminary data.</text>
</comment>
<accession>A0A4Z2GBN5</accession>
<organism evidence="2 3">
    <name type="scientific">Liparis tanakae</name>
    <name type="common">Tanaka's snailfish</name>
    <dbReference type="NCBI Taxonomy" id="230148"/>
    <lineage>
        <taxon>Eukaryota</taxon>
        <taxon>Metazoa</taxon>
        <taxon>Chordata</taxon>
        <taxon>Craniata</taxon>
        <taxon>Vertebrata</taxon>
        <taxon>Euteleostomi</taxon>
        <taxon>Actinopterygii</taxon>
        <taxon>Neopterygii</taxon>
        <taxon>Teleostei</taxon>
        <taxon>Neoteleostei</taxon>
        <taxon>Acanthomorphata</taxon>
        <taxon>Eupercaria</taxon>
        <taxon>Perciformes</taxon>
        <taxon>Cottioidei</taxon>
        <taxon>Cottales</taxon>
        <taxon>Liparidae</taxon>
        <taxon>Liparis</taxon>
    </lineage>
</organism>
<evidence type="ECO:0000256" key="1">
    <source>
        <dbReference type="SAM" id="MobiDB-lite"/>
    </source>
</evidence>
<evidence type="ECO:0000313" key="3">
    <source>
        <dbReference type="Proteomes" id="UP000314294"/>
    </source>
</evidence>
<dbReference type="EMBL" id="SRLO01000611">
    <property type="protein sequence ID" value="TNN50621.1"/>
    <property type="molecule type" value="Genomic_DNA"/>
</dbReference>
<gene>
    <name evidence="2" type="ORF">EYF80_039195</name>
</gene>
<reference evidence="2 3" key="1">
    <citation type="submission" date="2019-03" db="EMBL/GenBank/DDBJ databases">
        <title>First draft genome of Liparis tanakae, snailfish: a comprehensive survey of snailfish specific genes.</title>
        <authorList>
            <person name="Kim W."/>
            <person name="Song I."/>
            <person name="Jeong J.-H."/>
            <person name="Kim D."/>
            <person name="Kim S."/>
            <person name="Ryu S."/>
            <person name="Song J.Y."/>
            <person name="Lee S.K."/>
        </authorList>
    </citation>
    <scope>NUCLEOTIDE SEQUENCE [LARGE SCALE GENOMIC DNA]</scope>
    <source>
        <tissue evidence="2">Muscle</tissue>
    </source>
</reference>
<sequence>MHNTLGSTTDRRAGCTSKAASDSSREPCNSSFSISIFFFAFWSSCTLFPPSESWSVRSATSSVPEDKTHTGLQLLQRLFVGRLEFEELAGVQPAFLLAAFHFGHQLLTLLPPVSELLLQDPLLLIQSLAAAAGLGSGNMGSRQAERRSGPGSTRTTRLLSYLLQVHAQLLHLSLQPLFGFLQRGTFGLVRGLSVELGDEALQLLLALLLLLQLLLQHLTLLPHGAQAAADRLLTLAQERGIL</sequence>
<proteinExistence type="predicted"/>